<reference evidence="1 2" key="1">
    <citation type="submission" date="2018-08" db="EMBL/GenBank/DDBJ databases">
        <title>Chitinophagaceae sp. K23C18032701, a novel bacterium isolated from forest soil.</title>
        <authorList>
            <person name="Wang C."/>
        </authorList>
    </citation>
    <scope>NUCLEOTIDE SEQUENCE [LARGE SCALE GENOMIC DNA]</scope>
    <source>
        <strain evidence="1 2">K23C18032701</strain>
    </source>
</reference>
<organism evidence="1 2">
    <name type="scientific">Deminuibacter soli</name>
    <dbReference type="NCBI Taxonomy" id="2291815"/>
    <lineage>
        <taxon>Bacteria</taxon>
        <taxon>Pseudomonadati</taxon>
        <taxon>Bacteroidota</taxon>
        <taxon>Chitinophagia</taxon>
        <taxon>Chitinophagales</taxon>
        <taxon>Chitinophagaceae</taxon>
        <taxon>Deminuibacter</taxon>
    </lineage>
</organism>
<keyword evidence="2" id="KW-1185">Reference proteome</keyword>
<protein>
    <submittedName>
        <fullName evidence="1">Uncharacterized protein</fullName>
    </submittedName>
</protein>
<dbReference type="AlphaFoldDB" id="A0A3E1NGG0"/>
<evidence type="ECO:0000313" key="2">
    <source>
        <dbReference type="Proteomes" id="UP000261284"/>
    </source>
</evidence>
<evidence type="ECO:0000313" key="1">
    <source>
        <dbReference type="EMBL" id="RFM26914.1"/>
    </source>
</evidence>
<dbReference type="RefSeq" id="WP_116848698.1">
    <property type="nucleotide sequence ID" value="NZ_QTJU01000007.1"/>
</dbReference>
<dbReference type="Proteomes" id="UP000261284">
    <property type="component" value="Unassembled WGS sequence"/>
</dbReference>
<comment type="caution">
    <text evidence="1">The sequence shown here is derived from an EMBL/GenBank/DDBJ whole genome shotgun (WGS) entry which is preliminary data.</text>
</comment>
<proteinExistence type="predicted"/>
<sequence>MKFYSVYIGEECGLYWSVVWLEAIGSLKGEHSVAALENEINNKGIVLQYTYSEVINFFSTFSQVINVVILGDKDKIN</sequence>
<accession>A0A3E1NGG0</accession>
<dbReference type="EMBL" id="QTJU01000007">
    <property type="protein sequence ID" value="RFM26914.1"/>
    <property type="molecule type" value="Genomic_DNA"/>
</dbReference>
<name>A0A3E1NGG0_9BACT</name>
<gene>
    <name evidence="1" type="ORF">DXN05_18185</name>
</gene>
<dbReference type="OrthoDB" id="679194at2"/>